<keyword evidence="1 4" id="KW-0238">DNA-binding</keyword>
<evidence type="ECO:0000259" key="6">
    <source>
        <dbReference type="PROSITE" id="PS50071"/>
    </source>
</evidence>
<dbReference type="InterPro" id="IPR009057">
    <property type="entry name" value="Homeodomain-like_sf"/>
</dbReference>
<feature type="DNA-binding region" description="Homeobox" evidence="4">
    <location>
        <begin position="340"/>
        <end position="402"/>
    </location>
</feature>
<dbReference type="InterPro" id="IPR001356">
    <property type="entry name" value="HD"/>
</dbReference>
<gene>
    <name evidence="7" type="ORF">OCTVUL_1B017133</name>
</gene>
<dbReference type="CDD" id="cd00086">
    <property type="entry name" value="homeodomain"/>
    <property type="match status" value="3"/>
</dbReference>
<evidence type="ECO:0000313" key="7">
    <source>
        <dbReference type="EMBL" id="CAI9737474.1"/>
    </source>
</evidence>
<feature type="domain" description="Homeobox" evidence="6">
    <location>
        <begin position="338"/>
        <end position="401"/>
    </location>
</feature>
<organism evidence="7 8">
    <name type="scientific">Octopus vulgaris</name>
    <name type="common">Common octopus</name>
    <dbReference type="NCBI Taxonomy" id="6645"/>
    <lineage>
        <taxon>Eukaryota</taxon>
        <taxon>Metazoa</taxon>
        <taxon>Spiralia</taxon>
        <taxon>Lophotrochozoa</taxon>
        <taxon>Mollusca</taxon>
        <taxon>Cephalopoda</taxon>
        <taxon>Coleoidea</taxon>
        <taxon>Octopodiformes</taxon>
        <taxon>Octopoda</taxon>
        <taxon>Incirrata</taxon>
        <taxon>Octopodidae</taxon>
        <taxon>Octopus</taxon>
    </lineage>
</organism>
<dbReference type="Gene3D" id="1.10.10.60">
    <property type="entry name" value="Homeodomain-like"/>
    <property type="match status" value="3"/>
</dbReference>
<evidence type="ECO:0000256" key="4">
    <source>
        <dbReference type="PROSITE-ProRule" id="PRU00108"/>
    </source>
</evidence>
<dbReference type="PROSITE" id="PS50071">
    <property type="entry name" value="HOMEOBOX_2"/>
    <property type="match status" value="3"/>
</dbReference>
<feature type="domain" description="Homeobox" evidence="6">
    <location>
        <begin position="124"/>
        <end position="187"/>
    </location>
</feature>
<dbReference type="SMART" id="SM00389">
    <property type="entry name" value="HOX"/>
    <property type="match status" value="3"/>
</dbReference>
<name>A0AA36BNW6_OCTVU</name>
<feature type="region of interest" description="Disordered" evidence="5">
    <location>
        <begin position="407"/>
        <end position="432"/>
    </location>
</feature>
<dbReference type="GO" id="GO:0003677">
    <property type="term" value="F:DNA binding"/>
    <property type="evidence" value="ECO:0007669"/>
    <property type="project" value="UniProtKB-UniRule"/>
</dbReference>
<dbReference type="InterPro" id="IPR050224">
    <property type="entry name" value="TALE_homeobox"/>
</dbReference>
<proteinExistence type="predicted"/>
<dbReference type="InterPro" id="IPR008422">
    <property type="entry name" value="KN_HD"/>
</dbReference>
<keyword evidence="3 4" id="KW-0539">Nucleus</keyword>
<dbReference type="AlphaFoldDB" id="A0AA36BNW6"/>
<evidence type="ECO:0000256" key="5">
    <source>
        <dbReference type="SAM" id="MobiDB-lite"/>
    </source>
</evidence>
<evidence type="ECO:0000256" key="1">
    <source>
        <dbReference type="ARBA" id="ARBA00023125"/>
    </source>
</evidence>
<accession>A0AA36BNW6</accession>
<dbReference type="Proteomes" id="UP001162480">
    <property type="component" value="Chromosome 20"/>
</dbReference>
<dbReference type="GO" id="GO:0006355">
    <property type="term" value="P:regulation of DNA-templated transcription"/>
    <property type="evidence" value="ECO:0007669"/>
    <property type="project" value="InterPro"/>
</dbReference>
<feature type="domain" description="Homeobox" evidence="6">
    <location>
        <begin position="556"/>
        <end position="619"/>
    </location>
</feature>
<keyword evidence="8" id="KW-1185">Reference proteome</keyword>
<evidence type="ECO:0000256" key="3">
    <source>
        <dbReference type="ARBA" id="ARBA00023242"/>
    </source>
</evidence>
<evidence type="ECO:0000313" key="8">
    <source>
        <dbReference type="Proteomes" id="UP001162480"/>
    </source>
</evidence>
<sequence>MAVAASVVKWEVEVTKIKAEPSIDPLTTYSTYNSHHHQHHDHHHVNLPLKSVAIKEETLLLPDQICSTPFSRQVKPFANLSPLQPVVKNPMNSVIASRVVPSAKSTAAVAATPQEKNVIASEDRCKRRHRGNLPKKAVRVMTDWLKSNRYHAYPSEDDILKMATSLNIKQKQVSACFVNARHRKLTQILHKEGKDSKDYRISRKKKNTSLDKCRATSSETEVSTTNLITKIKAEPSVDPLTTYSTYNSHHHQQHDHHHVNLPLKSVAIKEETLLLPDQICSTPFSRQVKPFANLSPLQPVVKNPMNSVIASCVVPSAKSTAAVAATPQEKNVIASEDRCKRQYQGNLPKKAVRVMTDWLKSNRYHAYPSEDDILKMATILNIKQKQVSAWFVNARHQKLTQILHKEGKDSKDYRISRKKKNTSLDKGRATSSETEVSTTNLITKIKAEPSVDPLTTYSTYDSHHHQHHDHHHVNLPLKSVAIKEETLLLPDQICSNPIDPPFSRQVKPFAKLSPLQPVVENPMNSVIASRVVPSAKSTAAVAAAPRDKNVIASEDRCKRRVRGNLPKKAVHVMTDWLKSNRYRAYPSEDDILKMATSLNIKQKQVSAWFVNARHRKLTQILHKEGKDSKDYRITRKKKNTSLDKGRATSSETEVSTTNLITKIKAEPSVDPLTTYSTYNSHHHQHHDHYHVNLPLKSVAIKEETLLLPDQICSTPFSRQVKPFAKLSLLQPVVENPMNSVIASRVVPSAKSTAAVAATPREKV</sequence>
<evidence type="ECO:0000256" key="2">
    <source>
        <dbReference type="ARBA" id="ARBA00023155"/>
    </source>
</evidence>
<dbReference type="SUPFAM" id="SSF46689">
    <property type="entry name" value="Homeodomain-like"/>
    <property type="match status" value="3"/>
</dbReference>
<reference evidence="7" key="1">
    <citation type="submission" date="2023-08" db="EMBL/GenBank/DDBJ databases">
        <authorList>
            <person name="Alioto T."/>
            <person name="Alioto T."/>
            <person name="Gomez Garrido J."/>
        </authorList>
    </citation>
    <scope>NUCLEOTIDE SEQUENCE</scope>
</reference>
<feature type="DNA-binding region" description="Homeobox" evidence="4">
    <location>
        <begin position="558"/>
        <end position="620"/>
    </location>
</feature>
<comment type="subcellular location">
    <subcellularLocation>
        <location evidence="4">Nucleus</location>
    </subcellularLocation>
</comment>
<dbReference type="GO" id="GO:0005634">
    <property type="term" value="C:nucleus"/>
    <property type="evidence" value="ECO:0007669"/>
    <property type="project" value="UniProtKB-SubCell"/>
</dbReference>
<dbReference type="PANTHER" id="PTHR11850">
    <property type="entry name" value="HOMEOBOX PROTEIN TRANSCRIPTION FACTORS"/>
    <property type="match status" value="1"/>
</dbReference>
<feature type="DNA-binding region" description="Homeobox" evidence="4">
    <location>
        <begin position="126"/>
        <end position="188"/>
    </location>
</feature>
<keyword evidence="2 4" id="KW-0371">Homeobox</keyword>
<dbReference type="EMBL" id="OX597833">
    <property type="protein sequence ID" value="CAI9737474.1"/>
    <property type="molecule type" value="Genomic_DNA"/>
</dbReference>
<protein>
    <submittedName>
        <fullName evidence="7">Homeobox protein TGIF2 isoform X4</fullName>
    </submittedName>
</protein>
<dbReference type="Pfam" id="PF05920">
    <property type="entry name" value="Homeobox_KN"/>
    <property type="match status" value="3"/>
</dbReference>